<reference evidence="9 10" key="1">
    <citation type="journal article" date="2018" name="J. Microbiol.">
        <title>Baekduia soli gen. nov., sp. nov., a novel bacterium isolated from the soil of Baekdu Mountain and proposal of a novel family name, Baekduiaceae fam. nov.</title>
        <authorList>
            <person name="An D.S."/>
            <person name="Siddiqi M.Z."/>
            <person name="Kim K.H."/>
            <person name="Yu H.S."/>
            <person name="Im W.T."/>
        </authorList>
    </citation>
    <scope>NUCLEOTIDE SEQUENCE [LARGE SCALE GENOMIC DNA]</scope>
    <source>
        <strain evidence="9 10">BR7-21</strain>
    </source>
</reference>
<evidence type="ECO:0000313" key="9">
    <source>
        <dbReference type="EMBL" id="QEC47781.1"/>
    </source>
</evidence>
<evidence type="ECO:0000256" key="4">
    <source>
        <dbReference type="ARBA" id="ARBA00022827"/>
    </source>
</evidence>
<sequence>MNFDFTDDQHEIKRTARDLLGSRSTFEKVRHAAEGKAYDDALWTELVGLGWPGIAIAEEYGGQGLGSVELAILAEELGHAVAPSPFLSTVTAAAVIQACGSDEQRSRWLPALASGEATGALGVADGLVPDADAAAVIVLLDADGAARVLARADADVTPVDSIDPTRRTARVSAPPGRGEPLAGEGRHGTDRATVAVAAELVGVSQRALEMTVAYVKERRQFDTPVGAYQAISHTCAKMLKDTEGARSATYFAAWAADAEPERLAEAASLAKAAASDGARDVTAAAIQAHGGIGFTWEADVHWLYKRAQVGAALLGGSAPHRARLARILAARLSPTAV</sequence>
<dbReference type="OrthoDB" id="8677713at2"/>
<dbReference type="Gene3D" id="1.20.140.10">
    <property type="entry name" value="Butyryl-CoA Dehydrogenase, subunit A, domain 3"/>
    <property type="match status" value="1"/>
</dbReference>
<dbReference type="RefSeq" id="WP_146918628.1">
    <property type="nucleotide sequence ID" value="NZ_CP042430.1"/>
</dbReference>
<dbReference type="Pfam" id="PF02771">
    <property type="entry name" value="Acyl-CoA_dh_N"/>
    <property type="match status" value="1"/>
</dbReference>
<accession>A0A5B8U4A3</accession>
<evidence type="ECO:0000259" key="8">
    <source>
        <dbReference type="Pfam" id="PF02771"/>
    </source>
</evidence>
<dbReference type="InterPro" id="IPR013786">
    <property type="entry name" value="AcylCoA_DH/ox_N"/>
</dbReference>
<comment type="cofactor">
    <cofactor evidence="1">
        <name>FAD</name>
        <dbReference type="ChEBI" id="CHEBI:57692"/>
    </cofactor>
</comment>
<dbReference type="GO" id="GO:0003995">
    <property type="term" value="F:acyl-CoA dehydrogenase activity"/>
    <property type="evidence" value="ECO:0007669"/>
    <property type="project" value="TreeGrafter"/>
</dbReference>
<dbReference type="AlphaFoldDB" id="A0A5B8U4A3"/>
<dbReference type="GO" id="GO:0050660">
    <property type="term" value="F:flavin adenine dinucleotide binding"/>
    <property type="evidence" value="ECO:0007669"/>
    <property type="project" value="InterPro"/>
</dbReference>
<evidence type="ECO:0000256" key="2">
    <source>
        <dbReference type="ARBA" id="ARBA00009347"/>
    </source>
</evidence>
<dbReference type="InterPro" id="IPR009100">
    <property type="entry name" value="AcylCoA_DH/oxidase_NM_dom_sf"/>
</dbReference>
<keyword evidence="10" id="KW-1185">Reference proteome</keyword>
<name>A0A5B8U4A3_9ACTN</name>
<evidence type="ECO:0000256" key="3">
    <source>
        <dbReference type="ARBA" id="ARBA00022630"/>
    </source>
</evidence>
<evidence type="ECO:0000313" key="10">
    <source>
        <dbReference type="Proteomes" id="UP000321805"/>
    </source>
</evidence>
<protein>
    <submittedName>
        <fullName evidence="9">Acyl-CoA dehydrogenase</fullName>
    </submittedName>
</protein>
<organism evidence="9 10">
    <name type="scientific">Baekduia soli</name>
    <dbReference type="NCBI Taxonomy" id="496014"/>
    <lineage>
        <taxon>Bacteria</taxon>
        <taxon>Bacillati</taxon>
        <taxon>Actinomycetota</taxon>
        <taxon>Thermoleophilia</taxon>
        <taxon>Solirubrobacterales</taxon>
        <taxon>Baekduiaceae</taxon>
        <taxon>Baekduia</taxon>
    </lineage>
</organism>
<keyword evidence="4" id="KW-0274">FAD</keyword>
<dbReference type="KEGG" id="bsol:FSW04_09500"/>
<dbReference type="Pfam" id="PF00441">
    <property type="entry name" value="Acyl-CoA_dh_1"/>
    <property type="match status" value="1"/>
</dbReference>
<dbReference type="PANTHER" id="PTHR43884:SF20">
    <property type="entry name" value="ACYL-COA DEHYDROGENASE FADE28"/>
    <property type="match status" value="1"/>
</dbReference>
<dbReference type="SUPFAM" id="SSF47203">
    <property type="entry name" value="Acyl-CoA dehydrogenase C-terminal domain-like"/>
    <property type="match status" value="1"/>
</dbReference>
<feature type="domain" description="Acyl-CoA dehydrogenase/oxidase C-terminal" evidence="7">
    <location>
        <begin position="194"/>
        <end position="327"/>
    </location>
</feature>
<dbReference type="InterPro" id="IPR037069">
    <property type="entry name" value="AcylCoA_DH/ox_N_sf"/>
</dbReference>
<evidence type="ECO:0000256" key="5">
    <source>
        <dbReference type="ARBA" id="ARBA00023002"/>
    </source>
</evidence>
<dbReference type="Gene3D" id="1.10.540.10">
    <property type="entry name" value="Acyl-CoA dehydrogenase/oxidase, N-terminal domain"/>
    <property type="match status" value="1"/>
</dbReference>
<feature type="region of interest" description="Disordered" evidence="6">
    <location>
        <begin position="165"/>
        <end position="188"/>
    </location>
</feature>
<keyword evidence="3" id="KW-0285">Flavoprotein</keyword>
<dbReference type="SUPFAM" id="SSF56645">
    <property type="entry name" value="Acyl-CoA dehydrogenase NM domain-like"/>
    <property type="match status" value="1"/>
</dbReference>
<keyword evidence="5" id="KW-0560">Oxidoreductase</keyword>
<proteinExistence type="inferred from homology"/>
<evidence type="ECO:0000256" key="6">
    <source>
        <dbReference type="SAM" id="MobiDB-lite"/>
    </source>
</evidence>
<evidence type="ECO:0000256" key="1">
    <source>
        <dbReference type="ARBA" id="ARBA00001974"/>
    </source>
</evidence>
<dbReference type="PANTHER" id="PTHR43884">
    <property type="entry name" value="ACYL-COA DEHYDROGENASE"/>
    <property type="match status" value="1"/>
</dbReference>
<dbReference type="InterPro" id="IPR036250">
    <property type="entry name" value="AcylCo_DH-like_C"/>
</dbReference>
<dbReference type="Proteomes" id="UP000321805">
    <property type="component" value="Chromosome"/>
</dbReference>
<dbReference type="EMBL" id="CP042430">
    <property type="protein sequence ID" value="QEC47781.1"/>
    <property type="molecule type" value="Genomic_DNA"/>
</dbReference>
<gene>
    <name evidence="9" type="ORF">FSW04_09500</name>
</gene>
<evidence type="ECO:0000259" key="7">
    <source>
        <dbReference type="Pfam" id="PF00441"/>
    </source>
</evidence>
<feature type="domain" description="Acyl-CoA dehydrogenase/oxidase N-terminal" evidence="8">
    <location>
        <begin position="6"/>
        <end position="116"/>
    </location>
</feature>
<dbReference type="InterPro" id="IPR009075">
    <property type="entry name" value="AcylCo_DH/oxidase_C"/>
</dbReference>
<comment type="similarity">
    <text evidence="2">Belongs to the acyl-CoA dehydrogenase family.</text>
</comment>